<dbReference type="Pfam" id="PF00295">
    <property type="entry name" value="Glyco_hydro_28"/>
    <property type="match status" value="1"/>
</dbReference>
<dbReference type="PANTHER" id="PTHR31339">
    <property type="entry name" value="PECTIN LYASE-RELATED"/>
    <property type="match status" value="1"/>
</dbReference>
<protein>
    <submittedName>
        <fullName evidence="5">Glycosyl hydrolase family 28 protein</fullName>
    </submittedName>
</protein>
<dbReference type="GO" id="GO:0016787">
    <property type="term" value="F:hydrolase activity"/>
    <property type="evidence" value="ECO:0007669"/>
    <property type="project" value="UniProtKB-KW"/>
</dbReference>
<keyword evidence="3 4" id="KW-0326">Glycosidase</keyword>
<comment type="caution">
    <text evidence="5">The sequence shown here is derived from an EMBL/GenBank/DDBJ whole genome shotgun (WGS) entry which is preliminary data.</text>
</comment>
<name>A0ABU9AQ31_9BACT</name>
<dbReference type="EMBL" id="JBBUKT010000001">
    <property type="protein sequence ID" value="MEK7949826.1"/>
    <property type="molecule type" value="Genomic_DNA"/>
</dbReference>
<dbReference type="InterPro" id="IPR011050">
    <property type="entry name" value="Pectin_lyase_fold/virulence"/>
</dbReference>
<reference evidence="5 6" key="1">
    <citation type="submission" date="2024-04" db="EMBL/GenBank/DDBJ databases">
        <title>Luteolibacter sp. isolated from soil.</title>
        <authorList>
            <person name="An J."/>
        </authorList>
    </citation>
    <scope>NUCLEOTIDE SEQUENCE [LARGE SCALE GENOMIC DNA]</scope>
    <source>
        <strain evidence="5 6">Y139</strain>
    </source>
</reference>
<evidence type="ECO:0000256" key="4">
    <source>
        <dbReference type="RuleBase" id="RU361169"/>
    </source>
</evidence>
<dbReference type="Gene3D" id="2.160.20.10">
    <property type="entry name" value="Single-stranded right-handed beta-helix, Pectin lyase-like"/>
    <property type="match status" value="1"/>
</dbReference>
<dbReference type="SMART" id="SM00710">
    <property type="entry name" value="PbH1"/>
    <property type="match status" value="6"/>
</dbReference>
<proteinExistence type="inferred from homology"/>
<gene>
    <name evidence="5" type="ORF">WKV53_04950</name>
</gene>
<dbReference type="InterPro" id="IPR006626">
    <property type="entry name" value="PbH1"/>
</dbReference>
<dbReference type="InterPro" id="IPR000743">
    <property type="entry name" value="Glyco_hydro_28"/>
</dbReference>
<dbReference type="PANTHER" id="PTHR31339:SF9">
    <property type="entry name" value="PLASMIN AND FIBRONECTIN-BINDING PROTEIN A"/>
    <property type="match status" value="1"/>
</dbReference>
<evidence type="ECO:0000256" key="2">
    <source>
        <dbReference type="ARBA" id="ARBA00022801"/>
    </source>
</evidence>
<dbReference type="Proteomes" id="UP001371305">
    <property type="component" value="Unassembled WGS sequence"/>
</dbReference>
<sequence>MVPGEGKMPEAARVFLAHEVAASGHSLKTRASIALVALFASVSSGADTTPVIPPPEIPSLVKEVAASDGTALATAAIQQALDAVRDAGGGRVVLPAGRFRSGPLVLGNKTELHLSKASVLVMSDQNSDFPAEGNRRPAFLSASNAHDIRISGEGTIEGQGERWWKIFLDEKARGIKDAPRRPQLIAISRCERVEVEGISTIDPPNTHYSFKDCQDLAIRGIKAIAPDDSPNTDALNLSSVHNVLIEHCHISTGDDNIVLLCSAARKKGVPEVENVLIRDCTLGFGHGLSIGSYTSGGVRNVTAENITFDGTTSGIRMKAWRDRGGVVEDIHYRNIAMKHVRYPVWITSYYPKPPAHPSEDQPSEGKSLNPVWRDISIENLTVTDSPNSILLWGLPDQSIDGVTIKNSKISAETGALVFHAKNIGFANVSITPAAGPALRHFDAEIQGLKSENYDDKPVKSK</sequence>
<dbReference type="SUPFAM" id="SSF51126">
    <property type="entry name" value="Pectin lyase-like"/>
    <property type="match status" value="1"/>
</dbReference>
<evidence type="ECO:0000256" key="3">
    <source>
        <dbReference type="ARBA" id="ARBA00023295"/>
    </source>
</evidence>
<organism evidence="5 6">
    <name type="scientific">Luteolibacter soli</name>
    <dbReference type="NCBI Taxonomy" id="3135280"/>
    <lineage>
        <taxon>Bacteria</taxon>
        <taxon>Pseudomonadati</taxon>
        <taxon>Verrucomicrobiota</taxon>
        <taxon>Verrucomicrobiia</taxon>
        <taxon>Verrucomicrobiales</taxon>
        <taxon>Verrucomicrobiaceae</taxon>
        <taxon>Luteolibacter</taxon>
    </lineage>
</organism>
<keyword evidence="2 4" id="KW-0378">Hydrolase</keyword>
<keyword evidence="6" id="KW-1185">Reference proteome</keyword>
<evidence type="ECO:0000313" key="6">
    <source>
        <dbReference type="Proteomes" id="UP001371305"/>
    </source>
</evidence>
<dbReference type="InterPro" id="IPR051801">
    <property type="entry name" value="GH28_Enzymes"/>
</dbReference>
<comment type="similarity">
    <text evidence="1 4">Belongs to the glycosyl hydrolase 28 family.</text>
</comment>
<dbReference type="InterPro" id="IPR012334">
    <property type="entry name" value="Pectin_lyas_fold"/>
</dbReference>
<accession>A0ABU9AQ31</accession>
<evidence type="ECO:0000313" key="5">
    <source>
        <dbReference type="EMBL" id="MEK7949826.1"/>
    </source>
</evidence>
<evidence type="ECO:0000256" key="1">
    <source>
        <dbReference type="ARBA" id="ARBA00008834"/>
    </source>
</evidence>